<name>A0A8J7K8M5_9GAMM</name>
<dbReference type="InterPro" id="IPR025388">
    <property type="entry name" value="Alginate_export_dom"/>
</dbReference>
<dbReference type="Pfam" id="PF13372">
    <property type="entry name" value="Alginate_exp"/>
    <property type="match status" value="1"/>
</dbReference>
<gene>
    <name evidence="3" type="ORF">IOQ59_19005</name>
</gene>
<evidence type="ECO:0000256" key="1">
    <source>
        <dbReference type="SAM" id="SignalP"/>
    </source>
</evidence>
<evidence type="ECO:0000313" key="4">
    <source>
        <dbReference type="Proteomes" id="UP000640333"/>
    </source>
</evidence>
<dbReference type="InterPro" id="IPR023614">
    <property type="entry name" value="Porin_dom_sf"/>
</dbReference>
<protein>
    <submittedName>
        <fullName evidence="3">Alginate export family protein</fullName>
    </submittedName>
</protein>
<keyword evidence="1" id="KW-0732">Signal</keyword>
<dbReference type="Gene3D" id="2.40.160.10">
    <property type="entry name" value="Porin"/>
    <property type="match status" value="1"/>
</dbReference>
<dbReference type="EMBL" id="JADEYS010000026">
    <property type="protein sequence ID" value="MBE9399356.1"/>
    <property type="molecule type" value="Genomic_DNA"/>
</dbReference>
<dbReference type="Proteomes" id="UP000640333">
    <property type="component" value="Unassembled WGS sequence"/>
</dbReference>
<feature type="domain" description="Alginate export" evidence="2">
    <location>
        <begin position="105"/>
        <end position="385"/>
    </location>
</feature>
<evidence type="ECO:0000259" key="2">
    <source>
        <dbReference type="Pfam" id="PF13372"/>
    </source>
</evidence>
<dbReference type="AlphaFoldDB" id="A0A8J7K8M5"/>
<sequence>MITTFRNSLTAVALSACFAQNLLAAVISEENGKTISFNVEAMAAAMSLDENYTGTPGKKTWQEGYIKGDLVGSNLLDNGSTLYGGLGLIALGTRGDGDGLGLTTGDESEIDVENAYLGWQSANNLIDLSVGRQMFTLGDGFLIAGDAISPGEGFDSFSNGSLDRGGAYYLAGRKSFSNTAVLKVDPEGPLRGDLFWLKSDNQYQQNTELTGLNLEYVNEEMGTVGLTYMKATDVDVGAGLALFNNRDGMDIVSVRGQGSMGVENLFLSFEYVSETGGDQVEKDANAWYVEGGWTFADLPWTPNLNYRHAEFSGDDSSTADDETFDPLFFGFTRGFGTWFQGEVASNYGGPFNSGNDLDRLELTLTPREDLTIGLQYWDFDKTDDAADNAATEIDLYALWSINDNWVFSPMVGLYEPKGSANKAAQGNDSDNLYVQAVMMYFF</sequence>
<dbReference type="RefSeq" id="WP_193955053.1">
    <property type="nucleotide sequence ID" value="NZ_JADEYS010000026.1"/>
</dbReference>
<organism evidence="3 4">
    <name type="scientific">Pontibacterium sinense</name>
    <dbReference type="NCBI Taxonomy" id="2781979"/>
    <lineage>
        <taxon>Bacteria</taxon>
        <taxon>Pseudomonadati</taxon>
        <taxon>Pseudomonadota</taxon>
        <taxon>Gammaproteobacteria</taxon>
        <taxon>Oceanospirillales</taxon>
        <taxon>Oceanospirillaceae</taxon>
        <taxon>Pontibacterium</taxon>
    </lineage>
</organism>
<reference evidence="3" key="1">
    <citation type="submission" date="2020-10" db="EMBL/GenBank/DDBJ databases">
        <title>Bacterium isolated from coastal waters sediment.</title>
        <authorList>
            <person name="Chen R.-J."/>
            <person name="Lu D.-C."/>
            <person name="Zhu K.-L."/>
            <person name="Du Z.-J."/>
        </authorList>
    </citation>
    <scope>NUCLEOTIDE SEQUENCE</scope>
    <source>
        <strain evidence="3">N1Y112</strain>
    </source>
</reference>
<dbReference type="SUPFAM" id="SSF56935">
    <property type="entry name" value="Porins"/>
    <property type="match status" value="1"/>
</dbReference>
<proteinExistence type="predicted"/>
<feature type="chain" id="PRO_5035232707" evidence="1">
    <location>
        <begin position="25"/>
        <end position="442"/>
    </location>
</feature>
<comment type="caution">
    <text evidence="3">The sequence shown here is derived from an EMBL/GenBank/DDBJ whole genome shotgun (WGS) entry which is preliminary data.</text>
</comment>
<dbReference type="PROSITE" id="PS51257">
    <property type="entry name" value="PROKAR_LIPOPROTEIN"/>
    <property type="match status" value="1"/>
</dbReference>
<accession>A0A8J7K8M5</accession>
<feature type="signal peptide" evidence="1">
    <location>
        <begin position="1"/>
        <end position="24"/>
    </location>
</feature>
<evidence type="ECO:0000313" key="3">
    <source>
        <dbReference type="EMBL" id="MBE9399356.1"/>
    </source>
</evidence>
<keyword evidence="4" id="KW-1185">Reference proteome</keyword>